<dbReference type="Proteomes" id="UP001576780">
    <property type="component" value="Unassembled WGS sequence"/>
</dbReference>
<dbReference type="Gene3D" id="3.40.1110.10">
    <property type="entry name" value="Calcium-transporting ATPase, cytoplasmic domain N"/>
    <property type="match status" value="1"/>
</dbReference>
<dbReference type="InterPro" id="IPR008250">
    <property type="entry name" value="ATPase_P-typ_transduc_dom_A_sf"/>
</dbReference>
<feature type="transmembrane region" description="Helical" evidence="10">
    <location>
        <begin position="742"/>
        <end position="761"/>
    </location>
</feature>
<dbReference type="SFLD" id="SFLDG00002">
    <property type="entry name" value="C1.7:_P-type_atpase_like"/>
    <property type="match status" value="1"/>
</dbReference>
<feature type="transmembrane region" description="Helical" evidence="10">
    <location>
        <begin position="767"/>
        <end position="790"/>
    </location>
</feature>
<dbReference type="InterPro" id="IPR018303">
    <property type="entry name" value="ATPase_P-typ_P_site"/>
</dbReference>
<dbReference type="EMBL" id="JBHFNT010000317">
    <property type="protein sequence ID" value="MFB2839671.1"/>
    <property type="molecule type" value="Genomic_DNA"/>
</dbReference>
<keyword evidence="4 10" id="KW-0479">Metal-binding</keyword>
<comment type="caution">
    <text evidence="13">The sequence shown here is derived from an EMBL/GenBank/DDBJ whole genome shotgun (WGS) entry which is preliminary data.</text>
</comment>
<protein>
    <submittedName>
        <fullName evidence="13">Heavy metal translocating P-type ATPase</fullName>
    </submittedName>
</protein>
<keyword evidence="9 10" id="KW-0472">Membrane</keyword>
<dbReference type="InterPro" id="IPR017969">
    <property type="entry name" value="Heavy-metal-associated_CS"/>
</dbReference>
<keyword evidence="6 10" id="KW-0067">ATP-binding</keyword>
<dbReference type="PANTHER" id="PTHR43520">
    <property type="entry name" value="ATP7, ISOFORM B"/>
    <property type="match status" value="1"/>
</dbReference>
<dbReference type="InterPro" id="IPR059000">
    <property type="entry name" value="ATPase_P-type_domA"/>
</dbReference>
<dbReference type="PROSITE" id="PS00154">
    <property type="entry name" value="ATPASE_E1_E2"/>
    <property type="match status" value="1"/>
</dbReference>
<feature type="transmembrane region" description="Helical" evidence="10">
    <location>
        <begin position="422"/>
        <end position="445"/>
    </location>
</feature>
<evidence type="ECO:0000256" key="2">
    <source>
        <dbReference type="ARBA" id="ARBA00006024"/>
    </source>
</evidence>
<dbReference type="InterPro" id="IPR001757">
    <property type="entry name" value="P_typ_ATPase"/>
</dbReference>
<dbReference type="SFLD" id="SFLDF00027">
    <property type="entry name" value="p-type_atpase"/>
    <property type="match status" value="1"/>
</dbReference>
<evidence type="ECO:0000256" key="1">
    <source>
        <dbReference type="ARBA" id="ARBA00004141"/>
    </source>
</evidence>
<dbReference type="Gene3D" id="3.30.70.100">
    <property type="match status" value="1"/>
</dbReference>
<dbReference type="NCBIfam" id="TIGR01525">
    <property type="entry name" value="ATPase-IB_hvy"/>
    <property type="match status" value="1"/>
</dbReference>
<dbReference type="SUPFAM" id="SSF56784">
    <property type="entry name" value="HAD-like"/>
    <property type="match status" value="1"/>
</dbReference>
<comment type="subcellular location">
    <subcellularLocation>
        <location evidence="10">Cell membrane</location>
    </subcellularLocation>
    <subcellularLocation>
        <location evidence="1">Membrane</location>
        <topology evidence="1">Multi-pass membrane protein</topology>
    </subcellularLocation>
</comment>
<evidence type="ECO:0000256" key="3">
    <source>
        <dbReference type="ARBA" id="ARBA00022692"/>
    </source>
</evidence>
<feature type="domain" description="HMA" evidence="12">
    <location>
        <begin position="17"/>
        <end position="83"/>
    </location>
</feature>
<dbReference type="Gene3D" id="3.40.50.1000">
    <property type="entry name" value="HAD superfamily/HAD-like"/>
    <property type="match status" value="1"/>
</dbReference>
<evidence type="ECO:0000256" key="10">
    <source>
        <dbReference type="RuleBase" id="RU362081"/>
    </source>
</evidence>
<dbReference type="PRINTS" id="PR00119">
    <property type="entry name" value="CATATPASE"/>
</dbReference>
<dbReference type="NCBIfam" id="TIGR01494">
    <property type="entry name" value="ATPase_P-type"/>
    <property type="match status" value="2"/>
</dbReference>
<dbReference type="InterPro" id="IPR044492">
    <property type="entry name" value="P_typ_ATPase_HD_dom"/>
</dbReference>
<dbReference type="InterPro" id="IPR036412">
    <property type="entry name" value="HAD-like_sf"/>
</dbReference>
<dbReference type="PANTHER" id="PTHR43520:SF19">
    <property type="entry name" value="COPPER-TRANSPORTING ATPASE PAA2, CHLOROPLASTIC"/>
    <property type="match status" value="1"/>
</dbReference>
<evidence type="ECO:0000256" key="7">
    <source>
        <dbReference type="ARBA" id="ARBA00022967"/>
    </source>
</evidence>
<dbReference type="Pfam" id="PF00122">
    <property type="entry name" value="E1-E2_ATPase"/>
    <property type="match status" value="1"/>
</dbReference>
<evidence type="ECO:0000256" key="9">
    <source>
        <dbReference type="ARBA" id="ARBA00023136"/>
    </source>
</evidence>
<keyword evidence="8 10" id="KW-1133">Transmembrane helix</keyword>
<feature type="region of interest" description="Disordered" evidence="11">
    <location>
        <begin position="78"/>
        <end position="99"/>
    </location>
</feature>
<name>A0ABV4WYD7_9CYAN</name>
<evidence type="ECO:0000256" key="4">
    <source>
        <dbReference type="ARBA" id="ARBA00022723"/>
    </source>
</evidence>
<dbReference type="Pfam" id="PF00403">
    <property type="entry name" value="HMA"/>
    <property type="match status" value="1"/>
</dbReference>
<dbReference type="PROSITE" id="PS50846">
    <property type="entry name" value="HMA_2"/>
    <property type="match status" value="1"/>
</dbReference>
<dbReference type="PRINTS" id="PR00120">
    <property type="entry name" value="HATPASE"/>
</dbReference>
<dbReference type="SUPFAM" id="SSF55008">
    <property type="entry name" value="HMA, heavy metal-associated domain"/>
    <property type="match status" value="1"/>
</dbReference>
<dbReference type="Pfam" id="PF00702">
    <property type="entry name" value="Hydrolase"/>
    <property type="match status" value="1"/>
</dbReference>
<accession>A0ABV4WYD7</accession>
<gene>
    <name evidence="13" type="ORF">ACE1CA_34710</name>
</gene>
<evidence type="ECO:0000256" key="5">
    <source>
        <dbReference type="ARBA" id="ARBA00022741"/>
    </source>
</evidence>
<dbReference type="CDD" id="cd00371">
    <property type="entry name" value="HMA"/>
    <property type="match status" value="1"/>
</dbReference>
<dbReference type="SFLD" id="SFLDS00003">
    <property type="entry name" value="Haloacid_Dehalogenase"/>
    <property type="match status" value="1"/>
</dbReference>
<dbReference type="InterPro" id="IPR023298">
    <property type="entry name" value="ATPase_P-typ_TM_dom_sf"/>
</dbReference>
<dbReference type="InterPro" id="IPR006121">
    <property type="entry name" value="HMA_dom"/>
</dbReference>
<keyword evidence="14" id="KW-1185">Reference proteome</keyword>
<evidence type="ECO:0000256" key="11">
    <source>
        <dbReference type="SAM" id="MobiDB-lite"/>
    </source>
</evidence>
<proteinExistence type="inferred from homology"/>
<keyword evidence="3 10" id="KW-0812">Transmembrane</keyword>
<sequence length="803" mass="84743">MQVQSELAIANPHPESETITLDVTGMKCAGCVKAVENQLTQHPDVISACVNLITEVAVCEVKSGKVEPATLAAKLTDAGFPSQPRTSQNQLTNSDYVSPADRHRQEIKSSIKQLVIATILIILSGIGHFTRHSLVPGEHSTILTSFWFHWGLATATLLGPGRSILVDGFRGLRHNAPNMNTLVGLGASTAYTASTIALLFPQLGWECFFDEPVMLLGFILLGRTLEQQARGKAAAAFEALLSLQPPQARLIADPSVAAFGQNSVEIPADRVRVGEFLQVLPGEKFPVDGEVVVGQTTVNESMLTGEAIPVSKTKGDFVAAGTLNQSGAIAIRATRTGKDTTLAQIVNLVETAQIRKAPVQRLADTVAGYFTYGVMTIATLTFLFWYFAGTRIWPDVLVNGAMNHGAHHLTHQLSPLLLSLKLAIAVLVVACPCSLGLATPTAILVGTGIGAEMGLLIKGGDVLERVSTIDTVVFDKTGTLTSGYPTVTDCIPNPDVTANYSPLANFSLLQLAAAAESGSRHPLGSAINQAATQAGLLIPAGQEFYTEPGQGVSAIIEQQLVLVGTETWLKQHGIEIEPNLSQKANRLADAGKTIVYLAAGNSLLGLIAFTDSVRPDAATAVTALKRLGLRVMILTGDRQKAAVVVAEKLGIDAADILAQVQPDGKAQTVANLQSQGHRVAMIGDGINDAPALAQADVGIAMHAGTDVAIESAQIILMRDAVMDIVASIKLSRATFNKIRQNLFWALAYNILGIPVAAGILLPNFGLVLSPSAAGAMMAFSSVSVVTNSLLLRRFARSQNKTSD</sequence>
<feature type="transmembrane region" description="Helical" evidence="10">
    <location>
        <begin position="366"/>
        <end position="388"/>
    </location>
</feature>
<dbReference type="InterPro" id="IPR036163">
    <property type="entry name" value="HMA_dom_sf"/>
</dbReference>
<dbReference type="InterPro" id="IPR027256">
    <property type="entry name" value="P-typ_ATPase_IB"/>
</dbReference>
<dbReference type="SUPFAM" id="SSF81653">
    <property type="entry name" value="Calcium ATPase, transduction domain A"/>
    <property type="match status" value="1"/>
</dbReference>
<evidence type="ECO:0000313" key="13">
    <source>
        <dbReference type="EMBL" id="MFB2839671.1"/>
    </source>
</evidence>
<feature type="compositionally biased region" description="Polar residues" evidence="11">
    <location>
        <begin position="83"/>
        <end position="96"/>
    </location>
</feature>
<comment type="similarity">
    <text evidence="2 10">Belongs to the cation transport ATPase (P-type) (TC 3.A.3) family. Type IB subfamily.</text>
</comment>
<dbReference type="RefSeq" id="WP_413281934.1">
    <property type="nucleotide sequence ID" value="NZ_JBHFNT010000317.1"/>
</dbReference>
<dbReference type="CDD" id="cd02094">
    <property type="entry name" value="P-type_ATPase_Cu-like"/>
    <property type="match status" value="1"/>
</dbReference>
<feature type="transmembrane region" description="Helical" evidence="10">
    <location>
        <begin position="114"/>
        <end position="134"/>
    </location>
</feature>
<organism evidence="13 14">
    <name type="scientific">Floridaenema evergladense BLCC-F167</name>
    <dbReference type="NCBI Taxonomy" id="3153639"/>
    <lineage>
        <taxon>Bacteria</taxon>
        <taxon>Bacillati</taxon>
        <taxon>Cyanobacteriota</taxon>
        <taxon>Cyanophyceae</taxon>
        <taxon>Oscillatoriophycideae</taxon>
        <taxon>Aerosakkonematales</taxon>
        <taxon>Aerosakkonemataceae</taxon>
        <taxon>Floridanema</taxon>
        <taxon>Floridanema evergladense</taxon>
    </lineage>
</organism>
<keyword evidence="5 10" id="KW-0547">Nucleotide-binding</keyword>
<reference evidence="13 14" key="1">
    <citation type="submission" date="2024-09" db="EMBL/GenBank/DDBJ databases">
        <title>Floridaenema gen nov. (Aerosakkonemataceae, Aerosakkonematales ord. nov., Cyanobacteria) from benthic tropical and subtropical fresh waters, with the description of four new species.</title>
        <authorList>
            <person name="Moretto J.A."/>
            <person name="Berthold D.E."/>
            <person name="Lefler F.W."/>
            <person name="Huang I.-S."/>
            <person name="Laughinghouse H. IV."/>
        </authorList>
    </citation>
    <scope>NUCLEOTIDE SEQUENCE [LARGE SCALE GENOMIC DNA]</scope>
    <source>
        <strain evidence="13 14">BLCC-F167</strain>
    </source>
</reference>
<dbReference type="PROSITE" id="PS01047">
    <property type="entry name" value="HMA_1"/>
    <property type="match status" value="1"/>
</dbReference>
<evidence type="ECO:0000256" key="8">
    <source>
        <dbReference type="ARBA" id="ARBA00022989"/>
    </source>
</evidence>
<dbReference type="InterPro" id="IPR023299">
    <property type="entry name" value="ATPase_P-typ_cyto_dom_N"/>
</dbReference>
<keyword evidence="10" id="KW-1003">Cell membrane</keyword>
<evidence type="ECO:0000256" key="6">
    <source>
        <dbReference type="ARBA" id="ARBA00022840"/>
    </source>
</evidence>
<feature type="transmembrane region" description="Helical" evidence="10">
    <location>
        <begin position="146"/>
        <end position="165"/>
    </location>
</feature>
<dbReference type="SUPFAM" id="SSF81665">
    <property type="entry name" value="Calcium ATPase, transmembrane domain M"/>
    <property type="match status" value="1"/>
</dbReference>
<dbReference type="Gene3D" id="2.70.150.10">
    <property type="entry name" value="Calcium-transporting ATPase, cytoplasmic transduction domain A"/>
    <property type="match status" value="1"/>
</dbReference>
<dbReference type="InterPro" id="IPR023214">
    <property type="entry name" value="HAD_sf"/>
</dbReference>
<evidence type="ECO:0000313" key="14">
    <source>
        <dbReference type="Proteomes" id="UP001576780"/>
    </source>
</evidence>
<keyword evidence="7" id="KW-1278">Translocase</keyword>
<evidence type="ECO:0000259" key="12">
    <source>
        <dbReference type="PROSITE" id="PS50846"/>
    </source>
</evidence>